<sequence>MPGGFGCAFTRHSVARGFAVATTIDLHADTRPRFTDARPHTHARISGARVRMQCTDVSPASPARGITLSVDRIQSVIVVPPRCFSRRLQHDLSGNWDSRPPPPLPPLPPPPSHPMRIESDCRCRAGIRLDDRRDPGIIDVANAMRFSKRRFRYRGNAENARNV</sequence>
<dbReference type="Proteomes" id="UP001430953">
    <property type="component" value="Unassembled WGS sequence"/>
</dbReference>
<evidence type="ECO:0000313" key="2">
    <source>
        <dbReference type="EMBL" id="KAL0104525.1"/>
    </source>
</evidence>
<feature type="compositionally biased region" description="Pro residues" evidence="1">
    <location>
        <begin position="99"/>
        <end position="113"/>
    </location>
</feature>
<feature type="region of interest" description="Disordered" evidence="1">
    <location>
        <begin position="91"/>
        <end position="113"/>
    </location>
</feature>
<organism evidence="2 3">
    <name type="scientific">Cardiocondyla obscurior</name>
    <dbReference type="NCBI Taxonomy" id="286306"/>
    <lineage>
        <taxon>Eukaryota</taxon>
        <taxon>Metazoa</taxon>
        <taxon>Ecdysozoa</taxon>
        <taxon>Arthropoda</taxon>
        <taxon>Hexapoda</taxon>
        <taxon>Insecta</taxon>
        <taxon>Pterygota</taxon>
        <taxon>Neoptera</taxon>
        <taxon>Endopterygota</taxon>
        <taxon>Hymenoptera</taxon>
        <taxon>Apocrita</taxon>
        <taxon>Aculeata</taxon>
        <taxon>Formicoidea</taxon>
        <taxon>Formicidae</taxon>
        <taxon>Myrmicinae</taxon>
        <taxon>Cardiocondyla</taxon>
    </lineage>
</organism>
<dbReference type="EMBL" id="JADYXP020000020">
    <property type="protein sequence ID" value="KAL0104525.1"/>
    <property type="molecule type" value="Genomic_DNA"/>
</dbReference>
<comment type="caution">
    <text evidence="2">The sequence shown here is derived from an EMBL/GenBank/DDBJ whole genome shotgun (WGS) entry which is preliminary data.</text>
</comment>
<protein>
    <submittedName>
        <fullName evidence="2">Uncharacterized protein</fullName>
    </submittedName>
</protein>
<dbReference type="AlphaFoldDB" id="A0AAW2ENN4"/>
<keyword evidence="3" id="KW-1185">Reference proteome</keyword>
<proteinExistence type="predicted"/>
<reference evidence="2 3" key="1">
    <citation type="submission" date="2023-03" db="EMBL/GenBank/DDBJ databases">
        <title>High recombination rates correlate with genetic variation in Cardiocondyla obscurior ants.</title>
        <authorList>
            <person name="Errbii M."/>
        </authorList>
    </citation>
    <scope>NUCLEOTIDE SEQUENCE [LARGE SCALE GENOMIC DNA]</scope>
    <source>
        <strain evidence="2">Alpha-2009</strain>
        <tissue evidence="2">Whole body</tissue>
    </source>
</reference>
<evidence type="ECO:0000256" key="1">
    <source>
        <dbReference type="SAM" id="MobiDB-lite"/>
    </source>
</evidence>
<name>A0AAW2ENN4_9HYME</name>
<accession>A0AAW2ENN4</accession>
<evidence type="ECO:0000313" key="3">
    <source>
        <dbReference type="Proteomes" id="UP001430953"/>
    </source>
</evidence>
<gene>
    <name evidence="2" type="ORF">PUN28_017322</name>
</gene>